<dbReference type="AlphaFoldDB" id="A0AAU7YPD1"/>
<evidence type="ECO:0000313" key="1">
    <source>
        <dbReference type="EMBL" id="XCA34641.1"/>
    </source>
</evidence>
<reference evidence="1" key="1">
    <citation type="submission" date="2024-06" db="EMBL/GenBank/DDBJ databases">
        <title>Genome assembly of the Oeneis chryxus ivallda.</title>
        <authorList>
            <person name="MacDonald Z."/>
            <person name="Shaffer H.B."/>
            <person name="Gillespie T."/>
            <person name="Marimuthu M.P.A."/>
            <person name="Nguyen O."/>
            <person name="Fairbairn C.W."/>
            <person name="Seligmann W.E."/>
            <person name="Escalona M."/>
            <person name="Miller C."/>
            <person name="Toffelmier E."/>
        </authorList>
    </citation>
    <scope>NUCLEOTIDE SEQUENCE</scope>
    <source>
        <strain evidence="1">CCGP_102_HBS-TG_Oc004</strain>
    </source>
</reference>
<proteinExistence type="predicted"/>
<sequence length="54" mass="6515">MKILLLIFKGRLDTYYNSGCSTEILKDYFFFDYFYTTAEPYCEVGNEMYELIKN</sequence>
<accession>A0AAU7YPD1</accession>
<protein>
    <submittedName>
        <fullName evidence="1">GDSL family lipase</fullName>
    </submittedName>
</protein>
<name>A0AAU7YPD1_9RICK</name>
<gene>
    <name evidence="1" type="ORF">ABS861_04565</name>
</gene>
<organism evidence="1">
    <name type="scientific">Wolbachia endosymbiont of Oeneis ivallda</name>
    <dbReference type="NCBI Taxonomy" id="3171168"/>
    <lineage>
        <taxon>Bacteria</taxon>
        <taxon>Pseudomonadati</taxon>
        <taxon>Pseudomonadota</taxon>
        <taxon>Alphaproteobacteria</taxon>
        <taxon>Rickettsiales</taxon>
        <taxon>Anaplasmataceae</taxon>
        <taxon>Wolbachieae</taxon>
        <taxon>Wolbachia</taxon>
    </lineage>
</organism>
<dbReference type="EMBL" id="CP158587">
    <property type="protein sequence ID" value="XCA34641.1"/>
    <property type="molecule type" value="Genomic_DNA"/>
</dbReference>